<dbReference type="RefSeq" id="WP_130153592.1">
    <property type="nucleotide sequence ID" value="NZ_SCFB01000004.1"/>
</dbReference>
<proteinExistence type="predicted"/>
<dbReference type="AlphaFoldDB" id="A0A4Q7DJG7"/>
<dbReference type="EMBL" id="SCFB01000004">
    <property type="protein sequence ID" value="RZI46490.1"/>
    <property type="molecule type" value="Genomic_DNA"/>
</dbReference>
<keyword evidence="3" id="KW-1185">Reference proteome</keyword>
<comment type="caution">
    <text evidence="2">The sequence shown here is derived from an EMBL/GenBank/DDBJ whole genome shotgun (WGS) entry which is preliminary data.</text>
</comment>
<evidence type="ECO:0000313" key="2">
    <source>
        <dbReference type="EMBL" id="RZI46490.1"/>
    </source>
</evidence>
<organism evidence="2 3">
    <name type="scientific">Candidatus Finniella inopinata</name>
    <dbReference type="NCBI Taxonomy" id="1696036"/>
    <lineage>
        <taxon>Bacteria</taxon>
        <taxon>Pseudomonadati</taxon>
        <taxon>Pseudomonadota</taxon>
        <taxon>Alphaproteobacteria</taxon>
        <taxon>Holosporales</taxon>
        <taxon>Candidatus Paracaedibacteraceae</taxon>
        <taxon>Candidatus Finniella</taxon>
    </lineage>
</organism>
<evidence type="ECO:0000256" key="1">
    <source>
        <dbReference type="SAM" id="Phobius"/>
    </source>
</evidence>
<accession>A0A4Q7DJG7</accession>
<name>A0A4Q7DJG7_9PROT</name>
<feature type="transmembrane region" description="Helical" evidence="1">
    <location>
        <begin position="300"/>
        <end position="321"/>
    </location>
</feature>
<keyword evidence="1" id="KW-1133">Transmembrane helix</keyword>
<keyword evidence="1" id="KW-0472">Membrane</keyword>
<evidence type="ECO:0000313" key="3">
    <source>
        <dbReference type="Proteomes" id="UP000293550"/>
    </source>
</evidence>
<sequence length="465" mass="54066">MYNHLLRQFKNLFKVVLKYLVQKQPEHYWQLVVQNTFVIVTRIQDRHPFHQGEFLVNDEQFQPLNLILNTFPSLPLHIVLRDEGVHFFTSSLKVSKWWHRQTLLKQIKQGEFSKTSWIQTQFIPVTDRYCLAGVSPTPFLLALVSNLRSLSNPVIGIELWPVTFVNQVFKKLQNQVNIDDWLMVLHRQNSGSCKLVVCNHQAIIFDRIIQCNQKTKADNLSEEIESTIRYLNRYQYKSDDPLTIVQIGLKEILEFKKQPQIKVLELKDDCDSLPIVSPFQVHDLRSHHWAFLIPRNFMKIFIPLGLGLLLASGGFFLNTHFHQTNHRFMLKQQLVLKLPPQAFEDLQLSQLFQIYQSIQSPDPIPTLRQFGKILPAFAVATDLVWIAQDPKTSLAELTLNLVVDLQSLAKKSLVDSITESFRLAQEKIEKSLHKFNPHCQLSWEKLSDDGKGSLKLTYPQKKVTE</sequence>
<gene>
    <name evidence="2" type="ORF">EQU50_02580</name>
</gene>
<dbReference type="Proteomes" id="UP000293550">
    <property type="component" value="Unassembled WGS sequence"/>
</dbReference>
<reference evidence="2 3" key="1">
    <citation type="submission" date="2018-10" db="EMBL/GenBank/DDBJ databases">
        <title>An updated phylogeny of the Alphaproteobacteria reveals that the parasitic Rickettsiales and Holosporales have independent origins.</title>
        <authorList>
            <person name="Munoz-Gomez S.A."/>
            <person name="Hess S."/>
            <person name="Burger G."/>
            <person name="Lang B.F."/>
            <person name="Susko E."/>
            <person name="Slamovits C.H."/>
            <person name="Roger A.J."/>
        </authorList>
    </citation>
    <scope>NUCLEOTIDE SEQUENCE [LARGE SCALE GENOMIC DNA]</scope>
    <source>
        <strain evidence="2">HOLO01</strain>
    </source>
</reference>
<keyword evidence="1" id="KW-0812">Transmembrane</keyword>
<protein>
    <submittedName>
        <fullName evidence="2">Uncharacterized protein</fullName>
    </submittedName>
</protein>